<evidence type="ECO:0000313" key="2">
    <source>
        <dbReference type="Proteomes" id="UP000199555"/>
    </source>
</evidence>
<dbReference type="AlphaFoldDB" id="A0A1G9FBG6"/>
<dbReference type="RefSeq" id="WP_217629658.1">
    <property type="nucleotide sequence ID" value="NZ_FNGE01000003.1"/>
</dbReference>
<accession>A0A1G9FBG6</accession>
<dbReference type="InterPro" id="IPR029069">
    <property type="entry name" value="HotDog_dom_sf"/>
</dbReference>
<proteinExistence type="predicted"/>
<dbReference type="STRING" id="525640.SAMN04487971_103310"/>
<dbReference type="SUPFAM" id="SSF54637">
    <property type="entry name" value="Thioesterase/thiol ester dehydrase-isomerase"/>
    <property type="match status" value="1"/>
</dbReference>
<dbReference type="Proteomes" id="UP000199555">
    <property type="component" value="Unassembled WGS sequence"/>
</dbReference>
<keyword evidence="1" id="KW-0378">Hydrolase</keyword>
<organism evidence="1 2">
    <name type="scientific">Paracoccus chinensis</name>
    <dbReference type="NCBI Taxonomy" id="525640"/>
    <lineage>
        <taxon>Bacteria</taxon>
        <taxon>Pseudomonadati</taxon>
        <taxon>Pseudomonadota</taxon>
        <taxon>Alphaproteobacteria</taxon>
        <taxon>Rhodobacterales</taxon>
        <taxon>Paracoccaceae</taxon>
        <taxon>Paracoccus</taxon>
    </lineage>
</organism>
<keyword evidence="2" id="KW-1185">Reference proteome</keyword>
<sequence length="158" mass="17558">MTTPFTSPPMQVEQEWTDYNGHLNMAYYHLLFDRAVDAALVPLGLGPEVAAETGASVFTAQAQVHYLRELQTGDSVVVETRLIEHDSKRLHYVQTMRRVGEDEPAAISENLVLHVDLNTRRVAPFAPEVLARIADAVAAHADLPLPKQVGHRVGLRRD</sequence>
<evidence type="ECO:0000313" key="1">
    <source>
        <dbReference type="EMBL" id="SDK85696.1"/>
    </source>
</evidence>
<dbReference type="PANTHER" id="PTHR31793:SF2">
    <property type="entry name" value="BLR1345 PROTEIN"/>
    <property type="match status" value="1"/>
</dbReference>
<dbReference type="CDD" id="cd00586">
    <property type="entry name" value="4HBT"/>
    <property type="match status" value="1"/>
</dbReference>
<dbReference type="Gene3D" id="3.10.129.10">
    <property type="entry name" value="Hotdog Thioesterase"/>
    <property type="match status" value="1"/>
</dbReference>
<reference evidence="2" key="1">
    <citation type="submission" date="2016-10" db="EMBL/GenBank/DDBJ databases">
        <authorList>
            <person name="Varghese N."/>
            <person name="Submissions S."/>
        </authorList>
    </citation>
    <scope>NUCLEOTIDE SEQUENCE [LARGE SCALE GENOMIC DNA]</scope>
    <source>
        <strain evidence="2">CGMCC 1.7655</strain>
    </source>
</reference>
<dbReference type="Pfam" id="PF13279">
    <property type="entry name" value="4HBT_2"/>
    <property type="match status" value="1"/>
</dbReference>
<protein>
    <submittedName>
        <fullName evidence="1">Acyl-CoA thioester hydrolase</fullName>
    </submittedName>
</protein>
<dbReference type="EMBL" id="FNGE01000003">
    <property type="protein sequence ID" value="SDK85696.1"/>
    <property type="molecule type" value="Genomic_DNA"/>
</dbReference>
<gene>
    <name evidence="1" type="ORF">SAMN04487971_103310</name>
</gene>
<dbReference type="InterPro" id="IPR050563">
    <property type="entry name" value="4-hydroxybenzoyl-CoA_TE"/>
</dbReference>
<dbReference type="GO" id="GO:0047617">
    <property type="term" value="F:fatty acyl-CoA hydrolase activity"/>
    <property type="evidence" value="ECO:0007669"/>
    <property type="project" value="TreeGrafter"/>
</dbReference>
<dbReference type="PANTHER" id="PTHR31793">
    <property type="entry name" value="4-HYDROXYBENZOYL-COA THIOESTERASE FAMILY MEMBER"/>
    <property type="match status" value="1"/>
</dbReference>
<name>A0A1G9FBG6_9RHOB</name>